<dbReference type="FunFam" id="3.30.40.10:FF:000116">
    <property type="entry name" value="Transcription factor 20 (AR1)"/>
    <property type="match status" value="1"/>
</dbReference>
<comment type="caution">
    <text evidence="12">The sequence shown here is derived from an EMBL/GenBank/DDBJ whole genome shotgun (WGS) entry which is preliminary data.</text>
</comment>
<name>A0A5A9PUY1_9TELE</name>
<evidence type="ECO:0000256" key="8">
    <source>
        <dbReference type="ARBA" id="ARBA00023159"/>
    </source>
</evidence>
<feature type="domain" description="PHD-type" evidence="11">
    <location>
        <begin position="787"/>
        <end position="893"/>
    </location>
</feature>
<dbReference type="Pfam" id="PF13771">
    <property type="entry name" value="zf-HC5HC2H"/>
    <property type="match status" value="1"/>
</dbReference>
<dbReference type="GO" id="GO:0008270">
    <property type="term" value="F:zinc ion binding"/>
    <property type="evidence" value="ECO:0007669"/>
    <property type="project" value="UniProtKB-KW"/>
</dbReference>
<evidence type="ECO:0000256" key="4">
    <source>
        <dbReference type="ARBA" id="ARBA00022723"/>
    </source>
</evidence>
<feature type="compositionally biased region" description="Basic residues" evidence="10">
    <location>
        <begin position="607"/>
        <end position="618"/>
    </location>
</feature>
<keyword evidence="7" id="KW-0832">Ubl conjugation</keyword>
<keyword evidence="2" id="KW-1017">Isopeptide bond</keyword>
<keyword evidence="6" id="KW-0862">Zinc</keyword>
<evidence type="ECO:0000256" key="6">
    <source>
        <dbReference type="ARBA" id="ARBA00022833"/>
    </source>
</evidence>
<evidence type="ECO:0000256" key="7">
    <source>
        <dbReference type="ARBA" id="ARBA00022843"/>
    </source>
</evidence>
<proteinExistence type="predicted"/>
<dbReference type="PANTHER" id="PTHR14955:SF8">
    <property type="entry name" value="SI:CH211-165G14.1-RELATED"/>
    <property type="match status" value="1"/>
</dbReference>
<organism evidence="12 13">
    <name type="scientific">Triplophysa tibetana</name>
    <dbReference type="NCBI Taxonomy" id="1572043"/>
    <lineage>
        <taxon>Eukaryota</taxon>
        <taxon>Metazoa</taxon>
        <taxon>Chordata</taxon>
        <taxon>Craniata</taxon>
        <taxon>Vertebrata</taxon>
        <taxon>Euteleostomi</taxon>
        <taxon>Actinopterygii</taxon>
        <taxon>Neopterygii</taxon>
        <taxon>Teleostei</taxon>
        <taxon>Ostariophysi</taxon>
        <taxon>Cypriniformes</taxon>
        <taxon>Nemacheilidae</taxon>
        <taxon>Triplophysa</taxon>
    </lineage>
</organism>
<dbReference type="Proteomes" id="UP000324632">
    <property type="component" value="Chromosome 1"/>
</dbReference>
<dbReference type="PROSITE" id="PS51805">
    <property type="entry name" value="EPHD"/>
    <property type="match status" value="1"/>
</dbReference>
<dbReference type="InterPro" id="IPR034732">
    <property type="entry name" value="EPHD"/>
</dbReference>
<feature type="region of interest" description="Disordered" evidence="10">
    <location>
        <begin position="570"/>
        <end position="623"/>
    </location>
</feature>
<evidence type="ECO:0000256" key="3">
    <source>
        <dbReference type="ARBA" id="ARBA00022553"/>
    </source>
</evidence>
<evidence type="ECO:0000256" key="9">
    <source>
        <dbReference type="ARBA" id="ARBA00023242"/>
    </source>
</evidence>
<evidence type="ECO:0000313" key="12">
    <source>
        <dbReference type="EMBL" id="KAA0725382.1"/>
    </source>
</evidence>
<evidence type="ECO:0000256" key="10">
    <source>
        <dbReference type="SAM" id="MobiDB-lite"/>
    </source>
</evidence>
<keyword evidence="5" id="KW-0863">Zinc-finger</keyword>
<evidence type="ECO:0000259" key="11">
    <source>
        <dbReference type="PROSITE" id="PS51805"/>
    </source>
</evidence>
<comment type="subcellular location">
    <subcellularLocation>
        <location evidence="1">Nucleus</location>
    </subcellularLocation>
</comment>
<keyword evidence="3" id="KW-0597">Phosphoprotein</keyword>
<keyword evidence="4" id="KW-0479">Metal-binding</keyword>
<keyword evidence="8" id="KW-0010">Activator</keyword>
<dbReference type="InterPro" id="IPR001965">
    <property type="entry name" value="Znf_PHD"/>
</dbReference>
<dbReference type="SMART" id="SM00249">
    <property type="entry name" value="PHD"/>
    <property type="match status" value="1"/>
</dbReference>
<reference evidence="12 13" key="1">
    <citation type="journal article" date="2019" name="Mol. Ecol. Resour.">
        <title>Chromosome-level genome assembly of Triplophysa tibetana, a fish adapted to the harsh high-altitude environment of the Tibetan Plateau.</title>
        <authorList>
            <person name="Yang X."/>
            <person name="Liu H."/>
            <person name="Ma Z."/>
            <person name="Zou Y."/>
            <person name="Zou M."/>
            <person name="Mao Y."/>
            <person name="Li X."/>
            <person name="Wang H."/>
            <person name="Chen T."/>
            <person name="Wang W."/>
            <person name="Yang R."/>
        </authorList>
    </citation>
    <scope>NUCLEOTIDE SEQUENCE [LARGE SCALE GENOMIC DNA]</scope>
    <source>
        <strain evidence="12">TTIB1903HZAU</strain>
        <tissue evidence="12">Muscle</tissue>
    </source>
</reference>
<gene>
    <name evidence="12" type="ORF">E1301_Tti006094</name>
</gene>
<accession>A0A5A9PUY1</accession>
<evidence type="ECO:0000256" key="1">
    <source>
        <dbReference type="ARBA" id="ARBA00004123"/>
    </source>
</evidence>
<sequence length="898" mass="98734">MEQPPSNSESFQPQDLSSTCSLPNIFDLSKNGEDALLKANPLDALHVVQRPGWFVSPGTSNGLLLPENDADALPLPPDQIQPDNAFSNTTVTLSYVSRSQVFSNPNALSDHSPIYAVPPLSKAFVLHPPTIDATTLAADTGDAALSLDMDQHCLQQVSLPVGLTACDQFRFMSPAQVVENVAALCYLQQHPDLSGLQDVENIALEKLKSLQQTNPADCRFPINLAEFQNGAANCLWNIGPFEEGFTERHDANAEGLHRNGNPEVVFLFSRSEEPVMLPNNQGTASFPVSLNQDFISPLDPASPPAASVDEIDEVFSLAQGSSSPSGKNSVGREMIDAEQEHLSREEFDPETSHVEKMDSHPVSEFITSTNEKHSGNTDKACHIEPVQVNGISEGKTDTLETTGGSLTKKTLERKKLPPRARRGMRLGAIVQNIRPTRYKSSHVTNIQKAQASKISHLDVSSNKKNQHMLERVCTATVESNDKTTVRLQKEETNDKTTVRLQKEETNDKTSVLLQKEETDVLVSPRCKTTVSTSCLKNKHIPKPSLDHKPTKNFYKDVLFGSKKRLRKNMFKKPLGGTGNLNSLPTLQTSRKSSPKPIWVPAAGNKPHASKRKRKKPKLGHTCPFAPQEPEIKLKCLSYKGERKDVRNETFAPYVHGELQEIPSCTVVNCPEESFRLKHGKRQVTDGSVSGMVPVSPCLQYGRVSMDGTQRGALVCCLCEGSANAMELGDLHGPYYPEGFTAASRTLSSPHENEEDHSDSDSFFCPKRGKWVGSSWTKSLNKLSESPNVKRQGGDAGIDWYSPPVVPLDGSEYWLHEDCGIWSAGVFLVKGKLYGLENAVKLAKVSICSTCQDKGATLGCVFKGCPNKYHFTCAMQSGCVLNEENFSMKCRKHKNKFIK</sequence>
<dbReference type="EMBL" id="SOYY01000001">
    <property type="protein sequence ID" value="KAA0725382.1"/>
    <property type="molecule type" value="Genomic_DNA"/>
</dbReference>
<evidence type="ECO:0000256" key="2">
    <source>
        <dbReference type="ARBA" id="ARBA00022499"/>
    </source>
</evidence>
<keyword evidence="9" id="KW-0539">Nucleus</keyword>
<dbReference type="InterPro" id="IPR013083">
    <property type="entry name" value="Znf_RING/FYVE/PHD"/>
</dbReference>
<keyword evidence="13" id="KW-1185">Reference proteome</keyword>
<dbReference type="GO" id="GO:0005634">
    <property type="term" value="C:nucleus"/>
    <property type="evidence" value="ECO:0007669"/>
    <property type="project" value="UniProtKB-SubCell"/>
</dbReference>
<dbReference type="Gene3D" id="3.30.40.10">
    <property type="entry name" value="Zinc/RING finger domain, C3HC4 (zinc finger)"/>
    <property type="match status" value="1"/>
</dbReference>
<dbReference type="AlphaFoldDB" id="A0A5A9PUY1"/>
<dbReference type="PANTHER" id="PTHR14955">
    <property type="entry name" value="RETINOIC ACID INDUCED 1/TRANSCRIPTION FACTOR 20"/>
    <property type="match status" value="1"/>
</dbReference>
<protein>
    <submittedName>
        <fullName evidence="12">Transcription factor 20</fullName>
    </submittedName>
</protein>
<dbReference type="GO" id="GO:0006357">
    <property type="term" value="P:regulation of transcription by RNA polymerase II"/>
    <property type="evidence" value="ECO:0007669"/>
    <property type="project" value="TreeGrafter"/>
</dbReference>
<feature type="compositionally biased region" description="Polar residues" evidence="10">
    <location>
        <begin position="579"/>
        <end position="591"/>
    </location>
</feature>
<dbReference type="InterPro" id="IPR052440">
    <property type="entry name" value="Trans_Reg/Chrom_Remod"/>
</dbReference>
<evidence type="ECO:0000313" key="13">
    <source>
        <dbReference type="Proteomes" id="UP000324632"/>
    </source>
</evidence>
<evidence type="ECO:0000256" key="5">
    <source>
        <dbReference type="ARBA" id="ARBA00022771"/>
    </source>
</evidence>